<comment type="caution">
    <text evidence="1">The sequence shown here is derived from an EMBL/GenBank/DDBJ whole genome shotgun (WGS) entry which is preliminary data.</text>
</comment>
<reference evidence="1" key="1">
    <citation type="journal article" date="2021" name="Environ. Microbiol.">
        <title>Gene family expansions and transcriptome signatures uncover fungal adaptations to wood decay.</title>
        <authorList>
            <person name="Hage H."/>
            <person name="Miyauchi S."/>
            <person name="Viragh M."/>
            <person name="Drula E."/>
            <person name="Min B."/>
            <person name="Chaduli D."/>
            <person name="Navarro D."/>
            <person name="Favel A."/>
            <person name="Norest M."/>
            <person name="Lesage-Meessen L."/>
            <person name="Balint B."/>
            <person name="Merenyi Z."/>
            <person name="de Eugenio L."/>
            <person name="Morin E."/>
            <person name="Martinez A.T."/>
            <person name="Baldrian P."/>
            <person name="Stursova M."/>
            <person name="Martinez M.J."/>
            <person name="Novotny C."/>
            <person name="Magnuson J.K."/>
            <person name="Spatafora J.W."/>
            <person name="Maurice S."/>
            <person name="Pangilinan J."/>
            <person name="Andreopoulos W."/>
            <person name="LaButti K."/>
            <person name="Hundley H."/>
            <person name="Na H."/>
            <person name="Kuo A."/>
            <person name="Barry K."/>
            <person name="Lipzen A."/>
            <person name="Henrissat B."/>
            <person name="Riley R."/>
            <person name="Ahrendt S."/>
            <person name="Nagy L.G."/>
            <person name="Grigoriev I.V."/>
            <person name="Martin F."/>
            <person name="Rosso M.N."/>
        </authorList>
    </citation>
    <scope>NUCLEOTIDE SEQUENCE</scope>
    <source>
        <strain evidence="1">CBS 384.51</strain>
    </source>
</reference>
<proteinExistence type="predicted"/>
<sequence>MPSSLEPLSSPSPSPSPSPPPPDTRASTSNNSGAGAGLDSGSELSELTEDEQENVKSKADREERARPSRRGRKRGGIVPAPMWDWAYKNKKDWKPKMLEEEEEDDQSRPTEVGEEENDGSHRSRSRSGVSSLPERRAKRKSSATVPVDDEDDDEEPAQTSDPGDESASVGTPSIPIPPDDTLNDPDYVCEDDERPPATTTNAHETRGSVTRGVSSEATDEENAEDDDVEPAEVEPPEDEEDLDGNPALDSEDEAEDGGEDTPVPPAPSAIASILIPPTASAAVKATNDPEPTLTPMEVDTAPVPEQVSPIHAAAAASSIMAGSALISPPSPSPSNSSAGSPNHSPASSRSPTPEPLSDREPEPKRGAAKTRGAKAKGGRSARNKPRRKAKVENVVEQDVEQESHLADAEDRDGDLEDIDADSPEIDIELELQPAHRAEALDVLATIELKFALLRESVYVDKMENLAWEEALVTEGIHPEMLHLHAELSKRRDKRLELASRRRDYEVANITKRRKLDEEGVWSWWQLRRDELQTQMISETNRKRRKLDRERRALDRHQPIRRIPSPPRDVPPAPYIRDLFKSSLDAPESKKRHLQESDLVYPQLGALAPNDIAADLDYLFVHRRNMMGLDAARAGFMGFNPMSGGHALPPPQAGFEQFGPGINMGVSDGPGRFPHVSFQQLPPQSGPGQMIQGYPGPGGPSAPRLTHHHSAPAGAFPSVQAQMMLEQEVALGIRSGIPPSAHIVHYPSGVPVNLMRRSISPVLVQPATGGSGGPISGKTSGRSVPGTTLQIMKEHKRVGLSARPSEGEGFEQEKDWELQAERYKAREKEARGREVLNDSHFERERVRERERDRDHDRESEQDLDRPGHIPVPMQRLPSHQHTVGHLHPSSSQAAHPHGPHHHHHHHHHVHHHHHSNSTGPNAVPGGASSTVVALHPSNGILSRHNSPHPNREYERRAHSSAPVEVIDLSSKPAGPGPMSVWKANDDSPSSSLDMHEQGRRNIGLGSQERIPPPAFSLSPRNGPGVPPSHMSVPRPRRESWSAPDEGGQPRPSSSSGPFPSQNATGPSRIPTAGSTTPRPQVSPSIPTRPSPVTVSPSRQNSIRLPPLSPSLATTVRSPLRMPQTLPGPSLPSVTTSSNPSSPKTLRRTSPPLGRPRSPITRDIHSQILSGPPPPIPLSQKSAPTSPGIYPVPLSHPSLPPNPRLPIMGASSET</sequence>
<protein>
    <submittedName>
        <fullName evidence="1">Uncharacterized protein</fullName>
    </submittedName>
</protein>
<keyword evidence="2" id="KW-1185">Reference proteome</keyword>
<name>A0ACB8U542_9APHY</name>
<dbReference type="EMBL" id="MU274910">
    <property type="protein sequence ID" value="KAI0089385.1"/>
    <property type="molecule type" value="Genomic_DNA"/>
</dbReference>
<evidence type="ECO:0000313" key="1">
    <source>
        <dbReference type="EMBL" id="KAI0089385.1"/>
    </source>
</evidence>
<evidence type="ECO:0000313" key="2">
    <source>
        <dbReference type="Proteomes" id="UP001055072"/>
    </source>
</evidence>
<dbReference type="Proteomes" id="UP001055072">
    <property type="component" value="Unassembled WGS sequence"/>
</dbReference>
<organism evidence="1 2">
    <name type="scientific">Irpex rosettiformis</name>
    <dbReference type="NCBI Taxonomy" id="378272"/>
    <lineage>
        <taxon>Eukaryota</taxon>
        <taxon>Fungi</taxon>
        <taxon>Dikarya</taxon>
        <taxon>Basidiomycota</taxon>
        <taxon>Agaricomycotina</taxon>
        <taxon>Agaricomycetes</taxon>
        <taxon>Polyporales</taxon>
        <taxon>Irpicaceae</taxon>
        <taxon>Irpex</taxon>
    </lineage>
</organism>
<accession>A0ACB8U542</accession>
<gene>
    <name evidence="1" type="ORF">BDY19DRAFT_992997</name>
</gene>